<name>H9BX26_9BACT</name>
<feature type="region of interest" description="Disordered" evidence="1">
    <location>
        <begin position="1"/>
        <end position="23"/>
    </location>
</feature>
<protein>
    <submittedName>
        <fullName evidence="2">Uncharacterized protein</fullName>
    </submittedName>
</protein>
<organism evidence="2">
    <name type="scientific">uncultured bacterium W5-15b</name>
    <dbReference type="NCBI Taxonomy" id="1130997"/>
    <lineage>
        <taxon>Bacteria</taxon>
        <taxon>environmental samples</taxon>
    </lineage>
</organism>
<proteinExistence type="predicted"/>
<reference evidence="2" key="1">
    <citation type="submission" date="2011-11" db="EMBL/GenBank/DDBJ databases">
        <title>Construction and analysis of a metagenome of deep-sea sediment.</title>
        <authorList>
            <person name="Huo Y.-Y."/>
            <person name="Cheng H."/>
            <person name="Wu M."/>
        </authorList>
    </citation>
    <scope>NUCLEOTIDE SEQUENCE</scope>
</reference>
<feature type="compositionally biased region" description="Basic and acidic residues" evidence="1">
    <location>
        <begin position="8"/>
        <end position="23"/>
    </location>
</feature>
<evidence type="ECO:0000313" key="2">
    <source>
        <dbReference type="EMBL" id="AFD03348.1"/>
    </source>
</evidence>
<dbReference type="AlphaFoldDB" id="H9BX26"/>
<evidence type="ECO:0000256" key="1">
    <source>
        <dbReference type="SAM" id="MobiDB-lite"/>
    </source>
</evidence>
<sequence>MVTARGTVRAEPDGDTSSRADRSFVASREWRSDDGLFDIGEIVAWILIYEEDGQRGKD</sequence>
<dbReference type="EMBL" id="JQ085822">
    <property type="protein sequence ID" value="AFD03348.1"/>
    <property type="molecule type" value="Genomic_DNA"/>
</dbReference>
<accession>H9BX26</accession>